<feature type="domain" description="CHASE" evidence="6">
    <location>
        <begin position="1"/>
        <end position="88"/>
    </location>
</feature>
<organism evidence="7">
    <name type="scientific">Planktothricoides raciborskii GIHE-MW2</name>
    <dbReference type="NCBI Taxonomy" id="2792601"/>
    <lineage>
        <taxon>Bacteria</taxon>
        <taxon>Bacillati</taxon>
        <taxon>Cyanobacteriota</taxon>
        <taxon>Cyanophyceae</taxon>
        <taxon>Oscillatoriophycideae</taxon>
        <taxon>Oscillatoriales</taxon>
        <taxon>Oscillatoriaceae</taxon>
        <taxon>Planktothricoides</taxon>
    </lineage>
</organism>
<evidence type="ECO:0000256" key="3">
    <source>
        <dbReference type="ARBA" id="ARBA00022989"/>
    </source>
</evidence>
<dbReference type="InterPro" id="IPR035965">
    <property type="entry name" value="PAS-like_dom_sf"/>
</dbReference>
<keyword evidence="4 5" id="KW-0472">Membrane</keyword>
<dbReference type="InterPro" id="IPR006189">
    <property type="entry name" value="CHASE_dom"/>
</dbReference>
<feature type="transmembrane region" description="Helical" evidence="5">
    <location>
        <begin position="149"/>
        <end position="168"/>
    </location>
</feature>
<dbReference type="Gene3D" id="3.30.450.350">
    <property type="entry name" value="CHASE domain"/>
    <property type="match status" value="1"/>
</dbReference>
<evidence type="ECO:0000256" key="5">
    <source>
        <dbReference type="SAM" id="Phobius"/>
    </source>
</evidence>
<evidence type="ECO:0000256" key="1">
    <source>
        <dbReference type="ARBA" id="ARBA00004370"/>
    </source>
</evidence>
<protein>
    <submittedName>
        <fullName evidence="7">CHASE domain-containing protein</fullName>
    </submittedName>
</protein>
<dbReference type="SUPFAM" id="SSF55785">
    <property type="entry name" value="PYP-like sensor domain (PAS domain)"/>
    <property type="match status" value="1"/>
</dbReference>
<accession>A0AAU8JG88</accession>
<sequence length="238" mass="26971">MYPPEENDQEIAVNLLRDEANSSHLFRAIASRKMKVTQPLELDYGMMKIVGYLPVFVQQDTDAETFWGLVIVEIQIADLLEQSRLNQIVKQDYAYQLEWVDPESGDRGVFARSQNADLVEPISYRINVANGAWILVLSPTDGWGSKTPLILEITFILAIGLAIAYLVARLLKQPEILQEHVELRVADLSNINQQLTAEIPERQRIEQALRESEERFRAIADATPIPLVISRFSDGLVL</sequence>
<evidence type="ECO:0000256" key="2">
    <source>
        <dbReference type="ARBA" id="ARBA00022692"/>
    </source>
</evidence>
<dbReference type="AlphaFoldDB" id="A0AAU8JG88"/>
<proteinExistence type="predicted"/>
<dbReference type="PROSITE" id="PS50839">
    <property type="entry name" value="CHASE"/>
    <property type="match status" value="1"/>
</dbReference>
<keyword evidence="2 5" id="KW-0812">Transmembrane</keyword>
<dbReference type="Pfam" id="PF03924">
    <property type="entry name" value="CHASE"/>
    <property type="match status" value="1"/>
</dbReference>
<comment type="subcellular location">
    <subcellularLocation>
        <location evidence="1">Membrane</location>
    </subcellularLocation>
</comment>
<reference evidence="7" key="1">
    <citation type="submission" date="2024-07" db="EMBL/GenBank/DDBJ databases">
        <authorList>
            <person name="Kim Y.J."/>
            <person name="Jeong J.Y."/>
        </authorList>
    </citation>
    <scope>NUCLEOTIDE SEQUENCE</scope>
    <source>
        <strain evidence="7">GIHE-MW2</strain>
    </source>
</reference>
<dbReference type="GO" id="GO:0003824">
    <property type="term" value="F:catalytic activity"/>
    <property type="evidence" value="ECO:0007669"/>
    <property type="project" value="UniProtKB-ARBA"/>
</dbReference>
<keyword evidence="3 5" id="KW-1133">Transmembrane helix</keyword>
<evidence type="ECO:0000313" key="7">
    <source>
        <dbReference type="EMBL" id="XCM38264.1"/>
    </source>
</evidence>
<gene>
    <name evidence="7" type="ORF">ABWT76_001100</name>
</gene>
<evidence type="ECO:0000256" key="4">
    <source>
        <dbReference type="ARBA" id="ARBA00023136"/>
    </source>
</evidence>
<name>A0AAU8JG88_9CYAN</name>
<dbReference type="RefSeq" id="WP_054465832.1">
    <property type="nucleotide sequence ID" value="NZ_CP159837.1"/>
</dbReference>
<dbReference type="GO" id="GO:0007165">
    <property type="term" value="P:signal transduction"/>
    <property type="evidence" value="ECO:0007669"/>
    <property type="project" value="UniProtKB-ARBA"/>
</dbReference>
<dbReference type="EMBL" id="CP159837">
    <property type="protein sequence ID" value="XCM38264.1"/>
    <property type="molecule type" value="Genomic_DNA"/>
</dbReference>
<dbReference type="GO" id="GO:0016020">
    <property type="term" value="C:membrane"/>
    <property type="evidence" value="ECO:0007669"/>
    <property type="project" value="UniProtKB-SubCell"/>
</dbReference>
<dbReference type="InterPro" id="IPR042240">
    <property type="entry name" value="CHASE_sf"/>
</dbReference>
<evidence type="ECO:0000259" key="6">
    <source>
        <dbReference type="PROSITE" id="PS50839"/>
    </source>
</evidence>